<accession>A0A3G7TPY1</accession>
<evidence type="ECO:0000313" key="1">
    <source>
        <dbReference type="EMBL" id="AZE48319.1"/>
    </source>
</evidence>
<reference evidence="1 2" key="1">
    <citation type="submission" date="2018-03" db="EMBL/GenBank/DDBJ databases">
        <title>Diversity of phytobeneficial traits revealed by whole-genome analysis of worldwide-isolated phenazine-producing Pseudomonas spp.</title>
        <authorList>
            <person name="Biessy A."/>
            <person name="Novinscak A."/>
            <person name="Blom J."/>
            <person name="Leger G."/>
            <person name="Thomashow L.S."/>
            <person name="Cazorla F.M."/>
            <person name="Josic D."/>
            <person name="Filion M."/>
        </authorList>
    </citation>
    <scope>NUCLEOTIDE SEQUENCE [LARGE SCALE GENOMIC DNA]</scope>
    <source>
        <strain evidence="1 2">B25</strain>
    </source>
</reference>
<protein>
    <submittedName>
        <fullName evidence="1">Uncharacterized protein</fullName>
    </submittedName>
</protein>
<dbReference type="AlphaFoldDB" id="A0A3G7TPY1"/>
<evidence type="ECO:0000313" key="2">
    <source>
        <dbReference type="Proteomes" id="UP000268048"/>
    </source>
</evidence>
<organism evidence="1 2">
    <name type="scientific">Pseudomonas chlororaphis</name>
    <dbReference type="NCBI Taxonomy" id="587753"/>
    <lineage>
        <taxon>Bacteria</taxon>
        <taxon>Pseudomonadati</taxon>
        <taxon>Pseudomonadota</taxon>
        <taxon>Gammaproteobacteria</taxon>
        <taxon>Pseudomonadales</taxon>
        <taxon>Pseudomonadaceae</taxon>
        <taxon>Pseudomonas</taxon>
    </lineage>
</organism>
<proteinExistence type="predicted"/>
<gene>
    <name evidence="1" type="ORF">C4K04_2647</name>
</gene>
<dbReference type="EMBL" id="CP027753">
    <property type="protein sequence ID" value="AZE48319.1"/>
    <property type="molecule type" value="Genomic_DNA"/>
</dbReference>
<sequence>MQIGGRIGCNFQFGSRHNFKTAQTEGVVRLIYFVYIL</sequence>
<name>A0A3G7TPY1_9PSED</name>
<dbReference type="Proteomes" id="UP000268048">
    <property type="component" value="Chromosome"/>
</dbReference>